<reference evidence="3" key="1">
    <citation type="journal article" date="2020" name="Int. J. Syst. Evol. Microbiol.">
        <title>Alteromonas alba sp. nov., a marine bacterium isolated from the seawater of the West Pacific Ocean.</title>
        <authorList>
            <person name="Sun C."/>
            <person name="Wu Y.-H."/>
            <person name="Xamxidin M."/>
            <person name="Cheng H."/>
            <person name="Xu X.-W."/>
        </authorList>
    </citation>
    <scope>NUCLEOTIDE SEQUENCE [LARGE SCALE GENOMIC DNA]</scope>
    <source>
        <strain evidence="3">190</strain>
    </source>
</reference>
<dbReference type="Gene3D" id="3.90.550.10">
    <property type="entry name" value="Spore Coat Polysaccharide Biosynthesis Protein SpsA, Chain A"/>
    <property type="match status" value="1"/>
</dbReference>
<keyword evidence="2" id="KW-0808">Transferase</keyword>
<proteinExistence type="predicted"/>
<dbReference type="CDD" id="cd04186">
    <property type="entry name" value="GT_2_like_c"/>
    <property type="match status" value="1"/>
</dbReference>
<dbReference type="PANTHER" id="PTHR43179">
    <property type="entry name" value="RHAMNOSYLTRANSFERASE WBBL"/>
    <property type="match status" value="1"/>
</dbReference>
<dbReference type="OrthoDB" id="9179784at2"/>
<dbReference type="AlphaFoldDB" id="A0A2S9V687"/>
<dbReference type="Proteomes" id="UP000238949">
    <property type="component" value="Unassembled WGS sequence"/>
</dbReference>
<dbReference type="EMBL" id="PVNP01000197">
    <property type="protein sequence ID" value="PRO71875.1"/>
    <property type="molecule type" value="Genomic_DNA"/>
</dbReference>
<dbReference type="InterPro" id="IPR001173">
    <property type="entry name" value="Glyco_trans_2-like"/>
</dbReference>
<protein>
    <submittedName>
        <fullName evidence="2">Glycosyl transferase</fullName>
    </submittedName>
</protein>
<comment type="caution">
    <text evidence="2">The sequence shown here is derived from an EMBL/GenBank/DDBJ whole genome shotgun (WGS) entry which is preliminary data.</text>
</comment>
<feature type="domain" description="Glycosyltransferase 2-like" evidence="1">
    <location>
        <begin position="296"/>
        <end position="461"/>
    </location>
</feature>
<evidence type="ECO:0000259" key="1">
    <source>
        <dbReference type="Pfam" id="PF00535"/>
    </source>
</evidence>
<dbReference type="RefSeq" id="WP_105936117.1">
    <property type="nucleotide sequence ID" value="NZ_PVNP01000197.1"/>
</dbReference>
<gene>
    <name evidence="2" type="ORF">C6Y40_19700</name>
</gene>
<evidence type="ECO:0000313" key="2">
    <source>
        <dbReference type="EMBL" id="PRO71875.1"/>
    </source>
</evidence>
<sequence length="579" mass="64680">MLAIKAGVGLVPKPVRNFAKKNPALTSLYSRSLQKSGLFYGFPSKKKLQALYNQSLAKQASDMNQILADLPVLHAKISVAIIGNDALGVSKTLASLVHQSAHIESVLVQCTLFKQQTNTKTLNITAFNHLTDDVVTSENVPLLLLECGDELHPSTLALLARQHITALLYVDTDEKNAGNTFENARMLPDWNPDYQLTYGYIETGVVLPADWRKTISTITAKSIAGLISEWWLKSPDMVVEHFPYALIHRPDSNAKKRAQLKEITQLVNTIDARSRVVSDKLVNVIQWPIFNTPLVSLIIPTKNAKELVKECIESILTKSTYQNFEILLVDNNSDEPESLAYFEELNQHEKIRVLKYPHPFNYSAINNFAAQQAKGEVIGLINNDIEVITPDWLEYMVGHALREDIGCVGAKLMYGDDRIQHAGVVLGYGGGAGHAHKYFPRYHPGYMNRLIASHNYSAVTAACLLVKKSLFDAVGGLNETDLTVAFNDVDFCLRVRAQGVRNLYCAEAELYHHESVSRGLDVSKEKMARFNAELDYLKSNWAEVIAHDPAYNPNLTLRRENFSIKEKSEQESSIQSSRA</sequence>
<name>A0A2S9V687_9ALTE</name>
<dbReference type="SUPFAM" id="SSF53448">
    <property type="entry name" value="Nucleotide-diphospho-sugar transferases"/>
    <property type="match status" value="1"/>
</dbReference>
<organism evidence="2 3">
    <name type="scientific">Alteromonas alba</name>
    <dbReference type="NCBI Taxonomy" id="2079529"/>
    <lineage>
        <taxon>Bacteria</taxon>
        <taxon>Pseudomonadati</taxon>
        <taxon>Pseudomonadota</taxon>
        <taxon>Gammaproteobacteria</taxon>
        <taxon>Alteromonadales</taxon>
        <taxon>Alteromonadaceae</taxon>
        <taxon>Alteromonas/Salinimonas group</taxon>
        <taxon>Alteromonas</taxon>
    </lineage>
</organism>
<evidence type="ECO:0000313" key="3">
    <source>
        <dbReference type="Proteomes" id="UP000238949"/>
    </source>
</evidence>
<keyword evidence="3" id="KW-1185">Reference proteome</keyword>
<dbReference type="GO" id="GO:0016740">
    <property type="term" value="F:transferase activity"/>
    <property type="evidence" value="ECO:0007669"/>
    <property type="project" value="UniProtKB-KW"/>
</dbReference>
<dbReference type="PANTHER" id="PTHR43179:SF7">
    <property type="entry name" value="RHAMNOSYLTRANSFERASE WBBL"/>
    <property type="match status" value="1"/>
</dbReference>
<dbReference type="Pfam" id="PF00535">
    <property type="entry name" value="Glycos_transf_2"/>
    <property type="match status" value="1"/>
</dbReference>
<dbReference type="InterPro" id="IPR029044">
    <property type="entry name" value="Nucleotide-diphossugar_trans"/>
</dbReference>
<accession>A0A2S9V687</accession>